<dbReference type="InterPro" id="IPR002523">
    <property type="entry name" value="MgTranspt_CorA/ZnTranspt_ZntB"/>
</dbReference>
<comment type="subcellular location">
    <subcellularLocation>
        <location evidence="1">Cell membrane</location>
        <topology evidence="1">Multi-pass membrane protein</topology>
    </subcellularLocation>
    <subcellularLocation>
        <location evidence="8">Membrane</location>
        <topology evidence="8">Multi-pass membrane protein</topology>
    </subcellularLocation>
</comment>
<dbReference type="SUPFAM" id="SSF144083">
    <property type="entry name" value="Magnesium transport protein CorA, transmembrane region"/>
    <property type="match status" value="1"/>
</dbReference>
<keyword evidence="8" id="KW-0406">Ion transport</keyword>
<accession>A0A831STW5</accession>
<dbReference type="GO" id="GO:0015095">
    <property type="term" value="F:magnesium ion transmembrane transporter activity"/>
    <property type="evidence" value="ECO:0007669"/>
    <property type="project" value="UniProtKB-UniRule"/>
</dbReference>
<evidence type="ECO:0000256" key="5">
    <source>
        <dbReference type="ARBA" id="ARBA00022692"/>
    </source>
</evidence>
<dbReference type="GO" id="GO:0000287">
    <property type="term" value="F:magnesium ion binding"/>
    <property type="evidence" value="ECO:0007669"/>
    <property type="project" value="TreeGrafter"/>
</dbReference>
<evidence type="ECO:0000256" key="7">
    <source>
        <dbReference type="ARBA" id="ARBA00023136"/>
    </source>
</evidence>
<evidence type="ECO:0000256" key="3">
    <source>
        <dbReference type="ARBA" id="ARBA00022448"/>
    </source>
</evidence>
<dbReference type="GO" id="GO:0050897">
    <property type="term" value="F:cobalt ion binding"/>
    <property type="evidence" value="ECO:0007669"/>
    <property type="project" value="TreeGrafter"/>
</dbReference>
<feature type="transmembrane region" description="Helical" evidence="8">
    <location>
        <begin position="329"/>
        <end position="349"/>
    </location>
</feature>
<dbReference type="InterPro" id="IPR045861">
    <property type="entry name" value="CorA_cytoplasmic_dom"/>
</dbReference>
<dbReference type="FunFam" id="1.20.58.340:FF:000012">
    <property type="entry name" value="Magnesium transport protein CorA"/>
    <property type="match status" value="1"/>
</dbReference>
<evidence type="ECO:0000256" key="1">
    <source>
        <dbReference type="ARBA" id="ARBA00004651"/>
    </source>
</evidence>
<protein>
    <recommendedName>
        <fullName evidence="8">Magnesium transport protein CorA</fullName>
    </recommendedName>
</protein>
<evidence type="ECO:0000256" key="6">
    <source>
        <dbReference type="ARBA" id="ARBA00022989"/>
    </source>
</evidence>
<proteinExistence type="inferred from homology"/>
<dbReference type="AlphaFoldDB" id="A0A831STW5"/>
<dbReference type="GO" id="GO:0015087">
    <property type="term" value="F:cobalt ion transmembrane transporter activity"/>
    <property type="evidence" value="ECO:0007669"/>
    <property type="project" value="UniProtKB-UniRule"/>
</dbReference>
<dbReference type="InterPro" id="IPR045863">
    <property type="entry name" value="CorA_TM1_TM2"/>
</dbReference>
<comment type="function">
    <text evidence="8">Mediates influx of magnesium ions.</text>
</comment>
<dbReference type="Proteomes" id="UP000886335">
    <property type="component" value="Unassembled WGS sequence"/>
</dbReference>
<evidence type="ECO:0000256" key="8">
    <source>
        <dbReference type="RuleBase" id="RU362010"/>
    </source>
</evidence>
<dbReference type="EMBL" id="DSBW01000181">
    <property type="protein sequence ID" value="HED31637.1"/>
    <property type="molecule type" value="Genomic_DNA"/>
</dbReference>
<dbReference type="PANTHER" id="PTHR46494:SF1">
    <property type="entry name" value="CORA FAMILY METAL ION TRANSPORTER (EUROFUNG)"/>
    <property type="match status" value="1"/>
</dbReference>
<dbReference type="Gene3D" id="1.20.58.340">
    <property type="entry name" value="Magnesium transport protein CorA, transmembrane region"/>
    <property type="match status" value="2"/>
</dbReference>
<organism evidence="9">
    <name type="scientific">Prosthecochloris aestuarii</name>
    <dbReference type="NCBI Taxonomy" id="1102"/>
    <lineage>
        <taxon>Bacteria</taxon>
        <taxon>Pseudomonadati</taxon>
        <taxon>Chlorobiota</taxon>
        <taxon>Chlorobiia</taxon>
        <taxon>Chlorobiales</taxon>
        <taxon>Chlorobiaceae</taxon>
        <taxon>Prosthecochloris</taxon>
    </lineage>
</organism>
<reference evidence="9" key="1">
    <citation type="journal article" date="2020" name="mSystems">
        <title>Genome- and Community-Level Interaction Insights into Carbon Utilization and Element Cycling Functions of Hydrothermarchaeota in Hydrothermal Sediment.</title>
        <authorList>
            <person name="Zhou Z."/>
            <person name="Liu Y."/>
            <person name="Xu W."/>
            <person name="Pan J."/>
            <person name="Luo Z.H."/>
            <person name="Li M."/>
        </authorList>
    </citation>
    <scope>NUCLEOTIDE SEQUENCE [LARGE SCALE GENOMIC DNA]</scope>
    <source>
        <strain evidence="9">SpSt-1181</strain>
    </source>
</reference>
<dbReference type="NCBIfam" id="TIGR00383">
    <property type="entry name" value="corA"/>
    <property type="match status" value="1"/>
</dbReference>
<keyword evidence="5 8" id="KW-0812">Transmembrane</keyword>
<evidence type="ECO:0000256" key="4">
    <source>
        <dbReference type="ARBA" id="ARBA00022475"/>
    </source>
</evidence>
<keyword evidence="3 8" id="KW-0813">Transport</keyword>
<gene>
    <name evidence="8 9" type="primary">corA</name>
    <name evidence="9" type="ORF">ENN50_08190</name>
</gene>
<dbReference type="InterPro" id="IPR004488">
    <property type="entry name" value="Mg/Co-transport_prot_CorA"/>
</dbReference>
<dbReference type="SUPFAM" id="SSF143865">
    <property type="entry name" value="CorA soluble domain-like"/>
    <property type="match status" value="1"/>
</dbReference>
<dbReference type="GO" id="GO:0005886">
    <property type="term" value="C:plasma membrane"/>
    <property type="evidence" value="ECO:0007669"/>
    <property type="project" value="UniProtKB-SubCell"/>
</dbReference>
<keyword evidence="8" id="KW-0460">Magnesium</keyword>
<evidence type="ECO:0000313" key="9">
    <source>
        <dbReference type="EMBL" id="HED31637.1"/>
    </source>
</evidence>
<comment type="caution">
    <text evidence="9">The sequence shown here is derived from an EMBL/GenBank/DDBJ whole genome shotgun (WGS) entry which is preliminary data.</text>
</comment>
<keyword evidence="6 8" id="KW-1133">Transmembrane helix</keyword>
<keyword evidence="4 8" id="KW-1003">Cell membrane</keyword>
<comment type="similarity">
    <text evidence="2 8">Belongs to the CorA metal ion transporter (MIT) (TC 1.A.35) family.</text>
</comment>
<name>A0A831STW5_PROAE</name>
<dbReference type="Gene3D" id="3.30.460.20">
    <property type="entry name" value="CorA soluble domain-like"/>
    <property type="match status" value="1"/>
</dbReference>
<sequence>MAKFSRYYSRKVGLPPGSLIHLGEKSPEETRISVLDYSEDECVFKEVSGIEECLVYRDRPTTTWINIDGLGDIDIIDAAGRMFGINTLVLEDILHTGQRPKIEEFEDYLFIVLRMISCERQSEEVVEEQLSLILKGYMVISFQEKPGDVFNPLRERVIQGKSRIRKHGADYLAYALIDIVVDNYFHVLDRVELRLELLDEELFTDSSGESTFRDISDLKKDLILLRKSTWPLRDIINAITRNEFEVIEEKNLIYFRDIYDHIIHVIDILETFRDMVAGMHDTYMNYVNNRMNEIMKVLTVIATIFIPLTFIAGIYGMNFRHMPELEWQWGYFGILGVMVAIFIGMIGYFRKKKWF</sequence>
<evidence type="ECO:0000256" key="2">
    <source>
        <dbReference type="ARBA" id="ARBA00009765"/>
    </source>
</evidence>
<dbReference type="Pfam" id="PF01544">
    <property type="entry name" value="CorA"/>
    <property type="match status" value="1"/>
</dbReference>
<dbReference type="PANTHER" id="PTHR46494">
    <property type="entry name" value="CORA FAMILY METAL ION TRANSPORTER (EUROFUNG)"/>
    <property type="match status" value="1"/>
</dbReference>
<keyword evidence="7 8" id="KW-0472">Membrane</keyword>
<dbReference type="CDD" id="cd12828">
    <property type="entry name" value="TmCorA-like_1"/>
    <property type="match status" value="1"/>
</dbReference>
<feature type="transmembrane region" description="Helical" evidence="8">
    <location>
        <begin position="297"/>
        <end position="317"/>
    </location>
</feature>